<dbReference type="InterPro" id="IPR011611">
    <property type="entry name" value="PfkB_dom"/>
</dbReference>
<name>A8MA65_CALMQ</name>
<dbReference type="PRINTS" id="PR00990">
    <property type="entry name" value="RIBOKINASE"/>
</dbReference>
<dbReference type="STRING" id="397948.Cmaq_0147"/>
<feature type="domain" description="Carbohydrate kinase PfkB" evidence="4">
    <location>
        <begin position="5"/>
        <end position="290"/>
    </location>
</feature>
<dbReference type="InterPro" id="IPR029056">
    <property type="entry name" value="Ribokinase-like"/>
</dbReference>
<evidence type="ECO:0000256" key="1">
    <source>
        <dbReference type="ARBA" id="ARBA00010688"/>
    </source>
</evidence>
<dbReference type="GeneID" id="5710102"/>
<dbReference type="PANTHER" id="PTHR10584:SF166">
    <property type="entry name" value="RIBOKINASE"/>
    <property type="match status" value="1"/>
</dbReference>
<dbReference type="InterPro" id="IPR002139">
    <property type="entry name" value="Ribo/fructo_kinase"/>
</dbReference>
<dbReference type="KEGG" id="cma:Cmaq_0147"/>
<evidence type="ECO:0000259" key="4">
    <source>
        <dbReference type="Pfam" id="PF00294"/>
    </source>
</evidence>
<keyword evidence="3" id="KW-0418">Kinase</keyword>
<accession>A8MA65</accession>
<sequence length="318" mass="33742">MKKPTIASVGNLNLDVYFRIQSLPENDGAVEAYEAYIGGGGSAANFAIQASKLGAYVRFIGAVGSDTISDALLEDLKEAGVDVKWVKRINVERSGLVVVLIGPENGKRMIEYRGANLGLTPSDVNSESLNGVNHLHVALSRLNIIEAGVKRAKELGLTVSVDGGAGLSSYDLNILKPLMDGVNTWFMNSLEARKLTGIDDPISAGLRILESINVEELIITLGPGGAVSFTKDGAKLVEAFKVAPIDTTGAGDVFAASYVFAKLIGLDRVSRLIFANAAASIKVTRRGARAGPSFSEVLEFLRTVGYSDLTNEIRSILN</sequence>
<dbReference type="PANTHER" id="PTHR10584">
    <property type="entry name" value="SUGAR KINASE"/>
    <property type="match status" value="1"/>
</dbReference>
<dbReference type="HOGENOM" id="CLU_027634_6_0_2"/>
<dbReference type="GO" id="GO:0006796">
    <property type="term" value="P:phosphate-containing compound metabolic process"/>
    <property type="evidence" value="ECO:0007669"/>
    <property type="project" value="UniProtKB-ARBA"/>
</dbReference>
<dbReference type="SUPFAM" id="SSF53613">
    <property type="entry name" value="Ribokinase-like"/>
    <property type="match status" value="1"/>
</dbReference>
<gene>
    <name evidence="5" type="ordered locus">Cmaq_0147</name>
</gene>
<comment type="similarity">
    <text evidence="1">Belongs to the carbohydrate kinase PfkB family.</text>
</comment>
<dbReference type="Gene3D" id="3.40.1190.20">
    <property type="match status" value="1"/>
</dbReference>
<dbReference type="RefSeq" id="WP_012185217.1">
    <property type="nucleotide sequence ID" value="NC_009954.1"/>
</dbReference>
<evidence type="ECO:0000313" key="6">
    <source>
        <dbReference type="Proteomes" id="UP000001137"/>
    </source>
</evidence>
<keyword evidence="6" id="KW-1185">Reference proteome</keyword>
<dbReference type="Pfam" id="PF00294">
    <property type="entry name" value="PfkB"/>
    <property type="match status" value="1"/>
</dbReference>
<dbReference type="Proteomes" id="UP000001137">
    <property type="component" value="Chromosome"/>
</dbReference>
<evidence type="ECO:0000256" key="3">
    <source>
        <dbReference type="ARBA" id="ARBA00022777"/>
    </source>
</evidence>
<dbReference type="eggNOG" id="arCOG00014">
    <property type="taxonomic scope" value="Archaea"/>
</dbReference>
<reference evidence="5 6" key="1">
    <citation type="submission" date="2007-10" db="EMBL/GenBank/DDBJ databases">
        <title>Complete sequence of Caldivirga maquilingensis IC-167.</title>
        <authorList>
            <consortium name="US DOE Joint Genome Institute"/>
            <person name="Copeland A."/>
            <person name="Lucas S."/>
            <person name="Lapidus A."/>
            <person name="Barry K."/>
            <person name="Glavina del Rio T."/>
            <person name="Dalin E."/>
            <person name="Tice H."/>
            <person name="Pitluck S."/>
            <person name="Saunders E."/>
            <person name="Brettin T."/>
            <person name="Bruce D."/>
            <person name="Detter J.C."/>
            <person name="Han C."/>
            <person name="Schmutz J."/>
            <person name="Larimer F."/>
            <person name="Land M."/>
            <person name="Hauser L."/>
            <person name="Kyrpides N."/>
            <person name="Ivanova N."/>
            <person name="Biddle J.F."/>
            <person name="Zhang Z."/>
            <person name="Fitz-Gibbon S.T."/>
            <person name="Lowe T.M."/>
            <person name="Saltikov C."/>
            <person name="House C.H."/>
            <person name="Richardson P."/>
        </authorList>
    </citation>
    <scope>NUCLEOTIDE SEQUENCE [LARGE SCALE GENOMIC DNA]</scope>
    <source>
        <strain evidence="6">ATCC 700844 / DSM 13496 / JCM 10307 / IC-167</strain>
    </source>
</reference>
<dbReference type="GO" id="GO:0016301">
    <property type="term" value="F:kinase activity"/>
    <property type="evidence" value="ECO:0007669"/>
    <property type="project" value="UniProtKB-KW"/>
</dbReference>
<keyword evidence="2" id="KW-0808">Transferase</keyword>
<proteinExistence type="inferred from homology"/>
<evidence type="ECO:0000256" key="2">
    <source>
        <dbReference type="ARBA" id="ARBA00022679"/>
    </source>
</evidence>
<dbReference type="AlphaFoldDB" id="A8MA65"/>
<organism evidence="5 6">
    <name type="scientific">Caldivirga maquilingensis (strain ATCC 700844 / DSM 13496 / JCM 10307 / IC-167)</name>
    <dbReference type="NCBI Taxonomy" id="397948"/>
    <lineage>
        <taxon>Archaea</taxon>
        <taxon>Thermoproteota</taxon>
        <taxon>Thermoprotei</taxon>
        <taxon>Thermoproteales</taxon>
        <taxon>Thermoproteaceae</taxon>
        <taxon>Caldivirga</taxon>
    </lineage>
</organism>
<protein>
    <submittedName>
        <fullName evidence="5">PfkB domain protein</fullName>
    </submittedName>
</protein>
<dbReference type="EMBL" id="CP000852">
    <property type="protein sequence ID" value="ABW00997.1"/>
    <property type="molecule type" value="Genomic_DNA"/>
</dbReference>
<evidence type="ECO:0000313" key="5">
    <source>
        <dbReference type="EMBL" id="ABW00997.1"/>
    </source>
</evidence>